<evidence type="ECO:0000313" key="5">
    <source>
        <dbReference type="EMBL" id="MBA2864731.1"/>
    </source>
</evidence>
<evidence type="ECO:0000313" key="6">
    <source>
        <dbReference type="Proteomes" id="UP000239462"/>
    </source>
</evidence>
<reference evidence="6" key="1">
    <citation type="journal article" date="2018" name="Genome Announc.">
        <title>Complete Genome Sequence of the Methanococcus maripaludis Type Strain JJ (DSM 2067), a Model for Selenoprotein Synthesis in Archaea.</title>
        <authorList>
            <person name="Poehlein A."/>
            <person name="Heym D."/>
            <person name="Quitzke V."/>
            <person name="Fersch J."/>
            <person name="Daniel R."/>
            <person name="Rother M."/>
        </authorList>
    </citation>
    <scope>NUCLEOTIDE SEQUENCE [LARGE SCALE GENOMIC DNA]</scope>
    <source>
        <strain evidence="6">DSM 2067</strain>
    </source>
</reference>
<reference evidence="4" key="2">
    <citation type="submission" date="2018-02" db="EMBL/GenBank/DDBJ databases">
        <title>Complete genome sequence of the Methanococcus maripaludis type strain JJ (DSM 2067), a model for selenoprotein synthesis in Archaea.</title>
        <authorList>
            <person name="Poehlein A."/>
            <person name="Heym D."/>
            <person name="Quitzke V."/>
            <person name="Fersch J."/>
            <person name="Daniel R."/>
            <person name="Rother M."/>
        </authorList>
    </citation>
    <scope>NUCLEOTIDE SEQUENCE [LARGE SCALE GENOMIC DNA]</scope>
    <source>
        <strain evidence="4">DSM 2067</strain>
    </source>
</reference>
<dbReference type="Proteomes" id="UP000239462">
    <property type="component" value="Chromosome"/>
</dbReference>
<dbReference type="KEGG" id="mmad:MMJJ_10610"/>
<dbReference type="Pfam" id="PF02655">
    <property type="entry name" value="ATP-grasp_3"/>
    <property type="match status" value="1"/>
</dbReference>
<dbReference type="GeneID" id="36102147"/>
<protein>
    <submittedName>
        <fullName evidence="4">Carbamoyl phosphate synthase-like protein</fullName>
    </submittedName>
</protein>
<comment type="cofactor">
    <cofactor evidence="1">
        <name>Mn(2+)</name>
        <dbReference type="ChEBI" id="CHEBI:29035"/>
    </cofactor>
</comment>
<dbReference type="AlphaFoldDB" id="A0A2L1CAV9"/>
<dbReference type="EMBL" id="JACDUO010000003">
    <property type="protein sequence ID" value="MBA2864731.1"/>
    <property type="molecule type" value="Genomic_DNA"/>
</dbReference>
<dbReference type="InterPro" id="IPR016677">
    <property type="entry name" value="UCP016817_carboligase"/>
</dbReference>
<evidence type="ECO:0000259" key="3">
    <source>
        <dbReference type="PROSITE" id="PS50975"/>
    </source>
</evidence>
<gene>
    <name evidence="5" type="ORF">HNP94_001759</name>
    <name evidence="4" type="ORF">MMJJ_10610</name>
</gene>
<dbReference type="Gene3D" id="3.30.470.20">
    <property type="entry name" value="ATP-grasp fold, B domain"/>
    <property type="match status" value="1"/>
</dbReference>
<evidence type="ECO:0000313" key="7">
    <source>
        <dbReference type="Proteomes" id="UP000567099"/>
    </source>
</evidence>
<proteinExistence type="predicted"/>
<dbReference type="GO" id="GO:0046872">
    <property type="term" value="F:metal ion binding"/>
    <property type="evidence" value="ECO:0007669"/>
    <property type="project" value="InterPro"/>
</dbReference>
<dbReference type="PIRSF" id="PIRSF016817">
    <property type="entry name" value="UCP016817_carboligase"/>
    <property type="match status" value="1"/>
</dbReference>
<reference evidence="5 7" key="3">
    <citation type="submission" date="2020-07" db="EMBL/GenBank/DDBJ databases">
        <title>Genomic Encyclopedia of Type Strains, Phase IV (KMG-V): Genome sequencing to study the core and pangenomes of soil and plant-associated prokaryotes.</title>
        <authorList>
            <person name="Whitman W."/>
        </authorList>
    </citation>
    <scope>NUCLEOTIDE SEQUENCE [LARGE SCALE GENOMIC DNA]</scope>
    <source>
        <strain evidence="5 7">C13</strain>
    </source>
</reference>
<dbReference type="InterPro" id="IPR005479">
    <property type="entry name" value="CPAse_ATP-bd"/>
</dbReference>
<sequence length="349" mass="39444">MKALVVGACTRPVVNSLKKLNFEVYSVSHYNPVDLNADHKKYTINDKFHGHLVDKYSEKELLNLSKEYVDLVDYIFVCSGIFESKTSKTPNWDVVGNSPKRIKNISDKYKTVKKLENLGFNVPVTYLVNNKYQFEKCLSELKSVVVKPISGSGGIGVTNIDFQNTDNLDINYPVLVQECIKSESYSASFIGSNFLCFNKQLINNNIYVGNISPYVLNLKNETIQEFEEIIASLDLLGMNGIDFMLKDGIPYIIEVNPRILGTYETIELSSKYNLSKAILENKPVKPKDCFFKKIVFSDKGSSYSIDKNPFLRDIPQKGTYIEEGEPVVTIIGRNMADVREMECGILRGV</sequence>
<dbReference type="PANTHER" id="PTHR21621:SF2">
    <property type="entry name" value="COENZYME GAMMA-F420-2:ALPHA-L-GLUTAMATE LIGASE"/>
    <property type="match status" value="1"/>
</dbReference>
<dbReference type="SUPFAM" id="SSF56059">
    <property type="entry name" value="Glutathione synthetase ATP-binding domain-like"/>
    <property type="match status" value="1"/>
</dbReference>
<dbReference type="EMBL" id="CP026606">
    <property type="protein sequence ID" value="AVB76459.1"/>
    <property type="molecule type" value="Genomic_DNA"/>
</dbReference>
<dbReference type="PROSITE" id="PS50975">
    <property type="entry name" value="ATP_GRASP"/>
    <property type="match status" value="1"/>
</dbReference>
<evidence type="ECO:0000256" key="1">
    <source>
        <dbReference type="ARBA" id="ARBA00001936"/>
    </source>
</evidence>
<dbReference type="RefSeq" id="WP_104837975.1">
    <property type="nucleotide sequence ID" value="NZ_CP026606.1"/>
</dbReference>
<dbReference type="Proteomes" id="UP000567099">
    <property type="component" value="Unassembled WGS sequence"/>
</dbReference>
<feature type="domain" description="ATP-grasp" evidence="3">
    <location>
        <begin position="112"/>
        <end position="283"/>
    </location>
</feature>
<dbReference type="GO" id="GO:0005524">
    <property type="term" value="F:ATP binding"/>
    <property type="evidence" value="ECO:0007669"/>
    <property type="project" value="UniProtKB-UniRule"/>
</dbReference>
<keyword evidence="2" id="KW-0067">ATP-binding</keyword>
<dbReference type="InterPro" id="IPR011761">
    <property type="entry name" value="ATP-grasp"/>
</dbReference>
<dbReference type="PANTHER" id="PTHR21621">
    <property type="entry name" value="RIBOSOMAL PROTEIN S6 MODIFICATION PROTEIN"/>
    <property type="match status" value="1"/>
</dbReference>
<dbReference type="GO" id="GO:0043774">
    <property type="term" value="F:coenzyme F420-2 alpha-glutamyl ligase activity"/>
    <property type="evidence" value="ECO:0007669"/>
    <property type="project" value="TreeGrafter"/>
</dbReference>
<evidence type="ECO:0000313" key="4">
    <source>
        <dbReference type="EMBL" id="AVB76459.1"/>
    </source>
</evidence>
<dbReference type="PROSITE" id="PS00867">
    <property type="entry name" value="CPSASE_2"/>
    <property type="match status" value="1"/>
</dbReference>
<evidence type="ECO:0000256" key="2">
    <source>
        <dbReference type="PROSITE-ProRule" id="PRU00409"/>
    </source>
</evidence>
<organism evidence="4 6">
    <name type="scientific">Methanococcus maripaludis</name>
    <name type="common">Methanococcus deltae</name>
    <dbReference type="NCBI Taxonomy" id="39152"/>
    <lineage>
        <taxon>Archaea</taxon>
        <taxon>Methanobacteriati</taxon>
        <taxon>Methanobacteriota</taxon>
        <taxon>Methanomada group</taxon>
        <taxon>Methanococci</taxon>
        <taxon>Methanococcales</taxon>
        <taxon>Methanococcaceae</taxon>
        <taxon>Methanococcus</taxon>
    </lineage>
</organism>
<dbReference type="GO" id="GO:0005737">
    <property type="term" value="C:cytoplasm"/>
    <property type="evidence" value="ECO:0007669"/>
    <property type="project" value="TreeGrafter"/>
</dbReference>
<keyword evidence="2" id="KW-0547">Nucleotide-binding</keyword>
<dbReference type="InterPro" id="IPR003806">
    <property type="entry name" value="ATP-grasp_PylC-type"/>
</dbReference>
<name>A0A2L1CAV9_METMI</name>
<accession>A0A2L1CAV9</accession>